<dbReference type="RefSeq" id="WP_265361869.1">
    <property type="nucleotide sequence ID" value="NZ_CP110636.1"/>
</dbReference>
<evidence type="ECO:0000313" key="3">
    <source>
        <dbReference type="Proteomes" id="UP001164959"/>
    </source>
</evidence>
<gene>
    <name evidence="2" type="ORF">OJ254_08675</name>
</gene>
<keyword evidence="3" id="KW-1185">Reference proteome</keyword>
<proteinExistence type="predicted"/>
<name>A0ABY6P9B4_9ACTN</name>
<protein>
    <submittedName>
        <fullName evidence="2">Uncharacterized protein</fullName>
    </submittedName>
</protein>
<dbReference type="Proteomes" id="UP001164959">
    <property type="component" value="Chromosome"/>
</dbReference>
<evidence type="ECO:0000256" key="1">
    <source>
        <dbReference type="SAM" id="MobiDB-lite"/>
    </source>
</evidence>
<organism evidence="2 3">
    <name type="scientific">Streptomyces endophytica</name>
    <dbReference type="NCBI Taxonomy" id="2991496"/>
    <lineage>
        <taxon>Bacteria</taxon>
        <taxon>Bacillati</taxon>
        <taxon>Actinomycetota</taxon>
        <taxon>Actinomycetes</taxon>
        <taxon>Kitasatosporales</taxon>
        <taxon>Streptomycetaceae</taxon>
        <taxon>Streptomyces</taxon>
    </lineage>
</organism>
<reference evidence="2" key="1">
    <citation type="submission" date="2022-11" db="EMBL/GenBank/DDBJ databases">
        <title>Identification and genomic analyses of a novel endophytic actinobacterium Streptomyces endophytica sp. nov. with potential for biocontrol of Yam anthracnose.</title>
        <authorList>
            <person name="Huang X."/>
        </authorList>
    </citation>
    <scope>NUCLEOTIDE SEQUENCE</scope>
    <source>
        <strain evidence="2">HNM0140</strain>
    </source>
</reference>
<evidence type="ECO:0000313" key="2">
    <source>
        <dbReference type="EMBL" id="UZJ30420.1"/>
    </source>
</evidence>
<dbReference type="EMBL" id="CP110636">
    <property type="protein sequence ID" value="UZJ30420.1"/>
    <property type="molecule type" value="Genomic_DNA"/>
</dbReference>
<feature type="region of interest" description="Disordered" evidence="1">
    <location>
        <begin position="19"/>
        <end position="40"/>
    </location>
</feature>
<accession>A0ABY6P9B4</accession>
<sequence length="40" mass="4760">MGELNAEFLDRVERVLARAQPRRPAEDEPEFRGWFGRRDS</sequence>